<reference evidence="2 3" key="1">
    <citation type="submission" date="2017-04" db="EMBL/GenBank/DDBJ databases">
        <authorList>
            <person name="Afonso C.L."/>
            <person name="Miller P.J."/>
            <person name="Scott M.A."/>
            <person name="Spackman E."/>
            <person name="Goraichik I."/>
            <person name="Dimitrov K.M."/>
            <person name="Suarez D.L."/>
            <person name="Swayne D.E."/>
        </authorList>
    </citation>
    <scope>NUCLEOTIDE SEQUENCE [LARGE SCALE GENOMIC DNA]</scope>
    <source>
        <strain evidence="2 3">CGMCC 1.12644</strain>
    </source>
</reference>
<dbReference type="InterPro" id="IPR041581">
    <property type="entry name" value="Glyoxalase_6"/>
</dbReference>
<dbReference type="InterPro" id="IPR037523">
    <property type="entry name" value="VOC_core"/>
</dbReference>
<gene>
    <name evidence="2" type="ORF">SAMN06295998_10636</name>
</gene>
<dbReference type="PROSITE" id="PS51819">
    <property type="entry name" value="VOC"/>
    <property type="match status" value="1"/>
</dbReference>
<name>A0A1W2C6H4_9RHOB</name>
<dbReference type="SUPFAM" id="SSF54593">
    <property type="entry name" value="Glyoxalase/Bleomycin resistance protein/Dihydroxybiphenyl dioxygenase"/>
    <property type="match status" value="1"/>
</dbReference>
<evidence type="ECO:0000259" key="1">
    <source>
        <dbReference type="PROSITE" id="PS51819"/>
    </source>
</evidence>
<organism evidence="2 3">
    <name type="scientific">Primorskyibacter flagellatus</name>
    <dbReference type="NCBI Taxonomy" id="1387277"/>
    <lineage>
        <taxon>Bacteria</taxon>
        <taxon>Pseudomonadati</taxon>
        <taxon>Pseudomonadota</taxon>
        <taxon>Alphaproteobacteria</taxon>
        <taxon>Rhodobacterales</taxon>
        <taxon>Roseobacteraceae</taxon>
        <taxon>Primorskyibacter</taxon>
    </lineage>
</organism>
<keyword evidence="3" id="KW-1185">Reference proteome</keyword>
<dbReference type="InterPro" id="IPR029068">
    <property type="entry name" value="Glyas_Bleomycin-R_OHBP_Dase"/>
</dbReference>
<evidence type="ECO:0000313" key="3">
    <source>
        <dbReference type="Proteomes" id="UP000192330"/>
    </source>
</evidence>
<dbReference type="Gene3D" id="3.10.180.10">
    <property type="entry name" value="2,3-Dihydroxybiphenyl 1,2-Dioxygenase, domain 1"/>
    <property type="match status" value="1"/>
</dbReference>
<dbReference type="RefSeq" id="WP_084352941.1">
    <property type="nucleotide sequence ID" value="NZ_FWYD01000006.1"/>
</dbReference>
<proteinExistence type="predicted"/>
<dbReference type="EMBL" id="FWYD01000006">
    <property type="protein sequence ID" value="SMC80288.1"/>
    <property type="molecule type" value="Genomic_DNA"/>
</dbReference>
<dbReference type="AlphaFoldDB" id="A0A1W2C6H4"/>
<dbReference type="OrthoDB" id="2453533at2"/>
<sequence length="115" mass="12816">MKINHLFLSINAADFAAQSEWWKNFIGRPWDREPMPSCHEWDLTGRVLFEVLDSDDGQGGTTVTLHVPDLDAETERLGRAGIEVPEPVKVEGFDTLRYAEFADPEGNTVGLLDGS</sequence>
<feature type="domain" description="VOC" evidence="1">
    <location>
        <begin position="2"/>
        <end position="114"/>
    </location>
</feature>
<protein>
    <recommendedName>
        <fullName evidence="1">VOC domain-containing protein</fullName>
    </recommendedName>
</protein>
<dbReference type="Pfam" id="PF18029">
    <property type="entry name" value="Glyoxalase_6"/>
    <property type="match status" value="1"/>
</dbReference>
<evidence type="ECO:0000313" key="2">
    <source>
        <dbReference type="EMBL" id="SMC80288.1"/>
    </source>
</evidence>
<dbReference type="Proteomes" id="UP000192330">
    <property type="component" value="Unassembled WGS sequence"/>
</dbReference>
<accession>A0A1W2C6H4</accession>